<keyword evidence="1" id="KW-0472">Membrane</keyword>
<name>A0ABV5PFZ6_STRCM</name>
<keyword evidence="1" id="KW-1133">Transmembrane helix</keyword>
<gene>
    <name evidence="3" type="ORF">ACFFTU_19500</name>
</gene>
<evidence type="ECO:0000256" key="2">
    <source>
        <dbReference type="SAM" id="SignalP"/>
    </source>
</evidence>
<dbReference type="EMBL" id="JBHMCR010000009">
    <property type="protein sequence ID" value="MFB9522135.1"/>
    <property type="molecule type" value="Genomic_DNA"/>
</dbReference>
<keyword evidence="4" id="KW-1185">Reference proteome</keyword>
<keyword evidence="1" id="KW-0812">Transmembrane</keyword>
<accession>A0ABV5PFZ6</accession>
<dbReference type="RefSeq" id="WP_345228880.1">
    <property type="nucleotide sequence ID" value="NZ_BAAAXE010000015.1"/>
</dbReference>
<feature type="signal peptide" evidence="2">
    <location>
        <begin position="1"/>
        <end position="25"/>
    </location>
</feature>
<sequence>MLRHDFQPGRAVLGLTLLGAVAVHAADVAGEWDTPWWALVPLVGCGLVVAAVVGAVGYGVRRRRRARIASTENTDAPASTSGSHPIR</sequence>
<feature type="chain" id="PRO_5047459303" evidence="2">
    <location>
        <begin position="26"/>
        <end position="87"/>
    </location>
</feature>
<proteinExistence type="predicted"/>
<comment type="caution">
    <text evidence="3">The sequence shown here is derived from an EMBL/GenBank/DDBJ whole genome shotgun (WGS) entry which is preliminary data.</text>
</comment>
<evidence type="ECO:0000256" key="1">
    <source>
        <dbReference type="SAM" id="Phobius"/>
    </source>
</evidence>
<evidence type="ECO:0000313" key="4">
    <source>
        <dbReference type="Proteomes" id="UP001589718"/>
    </source>
</evidence>
<organism evidence="3 4">
    <name type="scientific">Streptomyces cremeus</name>
    <dbReference type="NCBI Taxonomy" id="66881"/>
    <lineage>
        <taxon>Bacteria</taxon>
        <taxon>Bacillati</taxon>
        <taxon>Actinomycetota</taxon>
        <taxon>Actinomycetes</taxon>
        <taxon>Kitasatosporales</taxon>
        <taxon>Streptomycetaceae</taxon>
        <taxon>Streptomyces</taxon>
    </lineage>
</organism>
<dbReference type="Proteomes" id="UP001589718">
    <property type="component" value="Unassembled WGS sequence"/>
</dbReference>
<keyword evidence="2" id="KW-0732">Signal</keyword>
<protein>
    <submittedName>
        <fullName evidence="3">Uncharacterized protein</fullName>
    </submittedName>
</protein>
<reference evidence="3 4" key="1">
    <citation type="submission" date="2024-09" db="EMBL/GenBank/DDBJ databases">
        <authorList>
            <person name="Sun Q."/>
            <person name="Mori K."/>
        </authorList>
    </citation>
    <scope>NUCLEOTIDE SEQUENCE [LARGE SCALE GENOMIC DNA]</scope>
    <source>
        <strain evidence="3 4">JCM 4362</strain>
    </source>
</reference>
<feature type="transmembrane region" description="Helical" evidence="1">
    <location>
        <begin position="35"/>
        <end position="60"/>
    </location>
</feature>
<evidence type="ECO:0000313" key="3">
    <source>
        <dbReference type="EMBL" id="MFB9522135.1"/>
    </source>
</evidence>